<keyword evidence="2" id="KW-1185">Reference proteome</keyword>
<dbReference type="Proteomes" id="UP000054144">
    <property type="component" value="Unassembled WGS sequence"/>
</dbReference>
<reference evidence="1 2" key="1">
    <citation type="journal article" date="2015" name="Fungal Genet. Biol.">
        <title>Evolution of novel wood decay mechanisms in Agaricales revealed by the genome sequences of Fistulina hepatica and Cylindrobasidium torrendii.</title>
        <authorList>
            <person name="Floudas D."/>
            <person name="Held B.W."/>
            <person name="Riley R."/>
            <person name="Nagy L.G."/>
            <person name="Koehler G."/>
            <person name="Ransdell A.S."/>
            <person name="Younus H."/>
            <person name="Chow J."/>
            <person name="Chiniquy J."/>
            <person name="Lipzen A."/>
            <person name="Tritt A."/>
            <person name="Sun H."/>
            <person name="Haridas S."/>
            <person name="LaButti K."/>
            <person name="Ohm R.A."/>
            <person name="Kues U."/>
            <person name="Blanchette R.A."/>
            <person name="Grigoriev I.V."/>
            <person name="Minto R.E."/>
            <person name="Hibbett D.S."/>
        </authorList>
    </citation>
    <scope>NUCLEOTIDE SEQUENCE [LARGE SCALE GENOMIC DNA]</scope>
    <source>
        <strain evidence="1 2">ATCC 64428</strain>
    </source>
</reference>
<sequence>MGPSVQLDVDNTSPTINYFPSTDVLSNTNISRGWVPFYSQSGYASTIGEVGVGQSYHITSRVGASLIIEWHGTAIQLLGNATNISYSVTLDGQVVIDGDATRSSDILATFGNLTDSSHLVNLTITDTRSGSQLAFDKASITSHVSSGYTVV</sequence>
<name>A0A0D7ANB8_9AGAR</name>
<gene>
    <name evidence="1" type="ORF">FISHEDRAFT_33860</name>
</gene>
<proteinExistence type="predicted"/>
<dbReference type="AlphaFoldDB" id="A0A0D7ANB8"/>
<protein>
    <submittedName>
        <fullName evidence="1">Uncharacterized protein</fullName>
    </submittedName>
</protein>
<organism evidence="1 2">
    <name type="scientific">Fistulina hepatica ATCC 64428</name>
    <dbReference type="NCBI Taxonomy" id="1128425"/>
    <lineage>
        <taxon>Eukaryota</taxon>
        <taxon>Fungi</taxon>
        <taxon>Dikarya</taxon>
        <taxon>Basidiomycota</taxon>
        <taxon>Agaricomycotina</taxon>
        <taxon>Agaricomycetes</taxon>
        <taxon>Agaricomycetidae</taxon>
        <taxon>Agaricales</taxon>
        <taxon>Fistulinaceae</taxon>
        <taxon>Fistulina</taxon>
    </lineage>
</organism>
<dbReference type="OrthoDB" id="2576334at2759"/>
<dbReference type="EMBL" id="KN881628">
    <property type="protein sequence ID" value="KIY53087.1"/>
    <property type="molecule type" value="Genomic_DNA"/>
</dbReference>
<accession>A0A0D7ANB8</accession>
<dbReference type="Gene3D" id="2.60.120.260">
    <property type="entry name" value="Galactose-binding domain-like"/>
    <property type="match status" value="1"/>
</dbReference>
<evidence type="ECO:0000313" key="1">
    <source>
        <dbReference type="EMBL" id="KIY53087.1"/>
    </source>
</evidence>
<evidence type="ECO:0000313" key="2">
    <source>
        <dbReference type="Proteomes" id="UP000054144"/>
    </source>
</evidence>